<gene>
    <name evidence="3" type="ORF">CLAFUR5_13267</name>
</gene>
<dbReference type="AlphaFoldDB" id="A0A9Q8UV99"/>
<organism evidence="3 4">
    <name type="scientific">Passalora fulva</name>
    <name type="common">Tomato leaf mold</name>
    <name type="synonym">Cladosporium fulvum</name>
    <dbReference type="NCBI Taxonomy" id="5499"/>
    <lineage>
        <taxon>Eukaryota</taxon>
        <taxon>Fungi</taxon>
        <taxon>Dikarya</taxon>
        <taxon>Ascomycota</taxon>
        <taxon>Pezizomycotina</taxon>
        <taxon>Dothideomycetes</taxon>
        <taxon>Dothideomycetidae</taxon>
        <taxon>Mycosphaerellales</taxon>
        <taxon>Mycosphaerellaceae</taxon>
        <taxon>Fulvia</taxon>
    </lineage>
</organism>
<evidence type="ECO:0000259" key="2">
    <source>
        <dbReference type="PROSITE" id="PS00028"/>
    </source>
</evidence>
<dbReference type="GeneID" id="71993145"/>
<dbReference type="OrthoDB" id="3798762at2759"/>
<feature type="region of interest" description="Disordered" evidence="1">
    <location>
        <begin position="117"/>
        <end position="172"/>
    </location>
</feature>
<dbReference type="KEGG" id="ffu:CLAFUR5_13267"/>
<evidence type="ECO:0000313" key="3">
    <source>
        <dbReference type="EMBL" id="UJO23652.1"/>
    </source>
</evidence>
<sequence>MFQSSQLYYNHMRLTHQMEAVPCPIQACHKKYKTRNGLTTHVDTKHLAAAMTCLLPGCGETLRTRDDVFRHLREQHRIPIPNDNDALLGVANCSETCKYLVTIWCRVNKKEVPDLSFFDGEQDDGDRDRTDSAQQNSGKAESTSTSVKTSAASTTTAVKEVDESLPPLGGGYTMPREPPYELTSPADVKKNALEIVNRYWLRRH</sequence>
<dbReference type="Gene3D" id="3.30.160.60">
    <property type="entry name" value="Classic Zinc Finger"/>
    <property type="match status" value="1"/>
</dbReference>
<feature type="compositionally biased region" description="Low complexity" evidence="1">
    <location>
        <begin position="139"/>
        <end position="158"/>
    </location>
</feature>
<accession>A0A9Q8UV99</accession>
<dbReference type="EMBL" id="CP090173">
    <property type="protein sequence ID" value="UJO23652.1"/>
    <property type="molecule type" value="Genomic_DNA"/>
</dbReference>
<dbReference type="SMART" id="SM00355">
    <property type="entry name" value="ZnF_C2H2"/>
    <property type="match status" value="2"/>
</dbReference>
<dbReference type="RefSeq" id="XP_047768018.1">
    <property type="nucleotide sequence ID" value="XM_047912415.1"/>
</dbReference>
<evidence type="ECO:0000313" key="4">
    <source>
        <dbReference type="Proteomes" id="UP000756132"/>
    </source>
</evidence>
<protein>
    <recommendedName>
        <fullName evidence="2">C2H2-type domain-containing protein</fullName>
    </recommendedName>
</protein>
<proteinExistence type="predicted"/>
<dbReference type="InterPro" id="IPR013087">
    <property type="entry name" value="Znf_C2H2_type"/>
</dbReference>
<name>A0A9Q8UV99_PASFU</name>
<dbReference type="Proteomes" id="UP000756132">
    <property type="component" value="Chromosome 11"/>
</dbReference>
<feature type="domain" description="C2H2-type" evidence="2">
    <location>
        <begin position="23"/>
        <end position="46"/>
    </location>
</feature>
<keyword evidence="4" id="KW-1185">Reference proteome</keyword>
<feature type="domain" description="C2H2-type" evidence="2">
    <location>
        <begin position="53"/>
        <end position="76"/>
    </location>
</feature>
<evidence type="ECO:0000256" key="1">
    <source>
        <dbReference type="SAM" id="MobiDB-lite"/>
    </source>
</evidence>
<dbReference type="PROSITE" id="PS00028">
    <property type="entry name" value="ZINC_FINGER_C2H2_1"/>
    <property type="match status" value="2"/>
</dbReference>
<reference evidence="3" key="2">
    <citation type="journal article" date="2022" name="Microb. Genom.">
        <title>A chromosome-scale genome assembly of the tomato pathogen Cladosporium fulvum reveals a compartmentalized genome architecture and the presence of a dispensable chromosome.</title>
        <authorList>
            <person name="Zaccaron A.Z."/>
            <person name="Chen L.H."/>
            <person name="Samaras A."/>
            <person name="Stergiopoulos I."/>
        </authorList>
    </citation>
    <scope>NUCLEOTIDE SEQUENCE</scope>
    <source>
        <strain evidence="3">Race5_Kim</strain>
    </source>
</reference>
<reference evidence="3" key="1">
    <citation type="submission" date="2021-12" db="EMBL/GenBank/DDBJ databases">
        <authorList>
            <person name="Zaccaron A."/>
            <person name="Stergiopoulos I."/>
        </authorList>
    </citation>
    <scope>NUCLEOTIDE SEQUENCE</scope>
    <source>
        <strain evidence="3">Race5_Kim</strain>
    </source>
</reference>